<reference evidence="2" key="1">
    <citation type="journal article" date="2020" name="mSystems">
        <title>Genome- and Community-Level Interaction Insights into Carbon Utilization and Element Cycling Functions of Hydrothermarchaeota in Hydrothermal Sediment.</title>
        <authorList>
            <person name="Zhou Z."/>
            <person name="Liu Y."/>
            <person name="Xu W."/>
            <person name="Pan J."/>
            <person name="Luo Z.H."/>
            <person name="Li M."/>
        </authorList>
    </citation>
    <scope>NUCLEOTIDE SEQUENCE [LARGE SCALE GENOMIC DNA]</scope>
    <source>
        <strain evidence="2">SpSt-776</strain>
    </source>
</reference>
<protein>
    <submittedName>
        <fullName evidence="2">4-deoxy-4-formamido-L-arabinose-phosphoundecaprenol deformylase</fullName>
        <ecNumber evidence="2">3.5.1.n3</ecNumber>
    </submittedName>
</protein>
<dbReference type="InterPro" id="IPR011330">
    <property type="entry name" value="Glyco_hydro/deAcase_b/a-brl"/>
</dbReference>
<dbReference type="EMBL" id="DTHB01000043">
    <property type="protein sequence ID" value="HGB14830.1"/>
    <property type="molecule type" value="Genomic_DNA"/>
</dbReference>
<dbReference type="Gene3D" id="3.20.20.370">
    <property type="entry name" value="Glycoside hydrolase/deacetylase"/>
    <property type="match status" value="1"/>
</dbReference>
<dbReference type="AlphaFoldDB" id="A0A7C3WHZ2"/>
<name>A0A7C3WHZ2_9BACT</name>
<gene>
    <name evidence="2" type="ORF">ENV62_06310</name>
</gene>
<comment type="caution">
    <text evidence="2">The sequence shown here is derived from an EMBL/GenBank/DDBJ whole genome shotgun (WGS) entry which is preliminary data.</text>
</comment>
<keyword evidence="2" id="KW-0378">Hydrolase</keyword>
<accession>A0A7C3WHZ2</accession>
<dbReference type="PROSITE" id="PS51677">
    <property type="entry name" value="NODB"/>
    <property type="match status" value="1"/>
</dbReference>
<dbReference type="EC" id="3.5.1.n3" evidence="2"/>
<proteinExistence type="predicted"/>
<dbReference type="GO" id="GO:0016810">
    <property type="term" value="F:hydrolase activity, acting on carbon-nitrogen (but not peptide) bonds"/>
    <property type="evidence" value="ECO:0007669"/>
    <property type="project" value="InterPro"/>
</dbReference>
<evidence type="ECO:0000313" key="2">
    <source>
        <dbReference type="EMBL" id="HGB14830.1"/>
    </source>
</evidence>
<dbReference type="GO" id="GO:0005975">
    <property type="term" value="P:carbohydrate metabolic process"/>
    <property type="evidence" value="ECO:0007669"/>
    <property type="project" value="InterPro"/>
</dbReference>
<dbReference type="PANTHER" id="PTHR47561">
    <property type="entry name" value="POLYSACCHARIDE DEACETYLASE FAMILY PROTEIN (AFU_ORTHOLOGUE AFUA_6G05030)"/>
    <property type="match status" value="1"/>
</dbReference>
<feature type="domain" description="NodB homology" evidence="1">
    <location>
        <begin position="58"/>
        <end position="318"/>
    </location>
</feature>
<dbReference type="PANTHER" id="PTHR47561:SF1">
    <property type="entry name" value="POLYSACCHARIDE DEACETYLASE FAMILY PROTEIN (AFU_ORTHOLOGUE AFUA_6G05030)"/>
    <property type="match status" value="1"/>
</dbReference>
<evidence type="ECO:0000259" key="1">
    <source>
        <dbReference type="PROSITE" id="PS51677"/>
    </source>
</evidence>
<sequence length="361" mass="39794">MGAQNRPANFLEIYPGRFPGGSPEPVGPDRLSWAWSGGQSPGRRRSRFWSVPGFEFCMRLGLKIDVDTLAGLRRGVPVLVRVLGQRRIRASFFVALGPDNSGRAVFRVFRHRGFFQKMLRTRAPAVYGLKTILSGTVLPAPIISKYAADILPCLEDAGHEVGLHGWDHVRWHDGLLQMSAEDVKKEVNCAQEAYTHILKHPARSFAAPGWQASAVSRAVLAEAGFLYASDTRGQGPYWPCFGTEKNFLLEIPTTLPTLDELWGFGGLSSQDFFQLIASRLIRGQPQIFTVHAEIEGGPCLPQFASFLDQVLAQGVEFFALEDWARELLKDPQKIPVAEVCQGRLPGRAGTVSRQAGQEAAV</sequence>
<organism evidence="2">
    <name type="scientific">Desulfobacca acetoxidans</name>
    <dbReference type="NCBI Taxonomy" id="60893"/>
    <lineage>
        <taxon>Bacteria</taxon>
        <taxon>Pseudomonadati</taxon>
        <taxon>Thermodesulfobacteriota</taxon>
        <taxon>Desulfobaccia</taxon>
        <taxon>Desulfobaccales</taxon>
        <taxon>Desulfobaccaceae</taxon>
        <taxon>Desulfobacca</taxon>
    </lineage>
</organism>
<dbReference type="InterPro" id="IPR002509">
    <property type="entry name" value="NODB_dom"/>
</dbReference>
<dbReference type="SUPFAM" id="SSF88713">
    <property type="entry name" value="Glycoside hydrolase/deacetylase"/>
    <property type="match status" value="1"/>
</dbReference>
<dbReference type="Pfam" id="PF01522">
    <property type="entry name" value="Polysacc_deac_1"/>
    <property type="match status" value="1"/>
</dbReference>